<reference evidence="1" key="1">
    <citation type="journal article" date="2023" name="Science">
        <title>Genome structures resolve the early diversification of teleost fishes.</title>
        <authorList>
            <person name="Parey E."/>
            <person name="Louis A."/>
            <person name="Montfort J."/>
            <person name="Bouchez O."/>
            <person name="Roques C."/>
            <person name="Iampietro C."/>
            <person name="Lluch J."/>
            <person name="Castinel A."/>
            <person name="Donnadieu C."/>
            <person name="Desvignes T."/>
            <person name="Floi Bucao C."/>
            <person name="Jouanno E."/>
            <person name="Wen M."/>
            <person name="Mejri S."/>
            <person name="Dirks R."/>
            <person name="Jansen H."/>
            <person name="Henkel C."/>
            <person name="Chen W.J."/>
            <person name="Zahm M."/>
            <person name="Cabau C."/>
            <person name="Klopp C."/>
            <person name="Thompson A.W."/>
            <person name="Robinson-Rechavi M."/>
            <person name="Braasch I."/>
            <person name="Lecointre G."/>
            <person name="Bobe J."/>
            <person name="Postlethwait J.H."/>
            <person name="Berthelot C."/>
            <person name="Roest Crollius H."/>
            <person name="Guiguen Y."/>
        </authorList>
    </citation>
    <scope>NUCLEOTIDE SEQUENCE</scope>
    <source>
        <strain evidence="1">NC1722</strain>
    </source>
</reference>
<dbReference type="AlphaFoldDB" id="A0AAD7RNI7"/>
<evidence type="ECO:0000313" key="2">
    <source>
        <dbReference type="Proteomes" id="UP001221898"/>
    </source>
</evidence>
<organism evidence="1 2">
    <name type="scientific">Aldrovandia affinis</name>
    <dbReference type="NCBI Taxonomy" id="143900"/>
    <lineage>
        <taxon>Eukaryota</taxon>
        <taxon>Metazoa</taxon>
        <taxon>Chordata</taxon>
        <taxon>Craniata</taxon>
        <taxon>Vertebrata</taxon>
        <taxon>Euteleostomi</taxon>
        <taxon>Actinopterygii</taxon>
        <taxon>Neopterygii</taxon>
        <taxon>Teleostei</taxon>
        <taxon>Notacanthiformes</taxon>
        <taxon>Halosauridae</taxon>
        <taxon>Aldrovandia</taxon>
    </lineage>
</organism>
<sequence>MCLSGGQDQLFCLGHVRPALDLCTGPIRISLKTQDEGAAVRILNTWAPPRSLVSTATITSQAPPRTPWPRSLCPAVGAMDEVRLPPLIEEGLDPADSEHEKDLSFAATLIIQPSDIDEPHLWAALTELSQILQEDHASSSLLTLSHGPDAVALTHTDMF</sequence>
<keyword evidence="2" id="KW-1185">Reference proteome</keyword>
<dbReference type="EMBL" id="JAINUG010000212">
    <property type="protein sequence ID" value="KAJ8387377.1"/>
    <property type="molecule type" value="Genomic_DNA"/>
</dbReference>
<accession>A0AAD7RNI7</accession>
<comment type="caution">
    <text evidence="1">The sequence shown here is derived from an EMBL/GenBank/DDBJ whole genome shotgun (WGS) entry which is preliminary data.</text>
</comment>
<gene>
    <name evidence="1" type="ORF">AAFF_G00157540</name>
</gene>
<proteinExistence type="predicted"/>
<evidence type="ECO:0000313" key="1">
    <source>
        <dbReference type="EMBL" id="KAJ8387377.1"/>
    </source>
</evidence>
<dbReference type="Proteomes" id="UP001221898">
    <property type="component" value="Unassembled WGS sequence"/>
</dbReference>
<name>A0AAD7RNI7_9TELE</name>
<protein>
    <submittedName>
        <fullName evidence="1">Uncharacterized protein</fullName>
    </submittedName>
</protein>